<dbReference type="eggNOG" id="ENOG502SPPW">
    <property type="taxonomic scope" value="Eukaryota"/>
</dbReference>
<proteinExistence type="predicted"/>
<keyword evidence="5" id="KW-1185">Reference proteome</keyword>
<dbReference type="InterPro" id="IPR036047">
    <property type="entry name" value="F-box-like_dom_sf"/>
</dbReference>
<dbReference type="GeneID" id="20352870"/>
<feature type="region of interest" description="Disordered" evidence="1">
    <location>
        <begin position="432"/>
        <end position="455"/>
    </location>
</feature>
<protein>
    <recommendedName>
        <fullName evidence="2">F-box domain-containing protein</fullName>
    </recommendedName>
</protein>
<name>J3PFY7_GAET3</name>
<dbReference type="InterPro" id="IPR001810">
    <property type="entry name" value="F-box_dom"/>
</dbReference>
<reference evidence="3" key="3">
    <citation type="submission" date="2010-09" db="EMBL/GenBank/DDBJ databases">
        <title>Annotation of Gaeumannomyces graminis var. tritici R3-111a-1.</title>
        <authorList>
            <consortium name="The Broad Institute Genome Sequencing Platform"/>
            <person name="Ma L.-J."/>
            <person name="Dead R."/>
            <person name="Young S.K."/>
            <person name="Zeng Q."/>
            <person name="Gargeya S."/>
            <person name="Fitzgerald M."/>
            <person name="Haas B."/>
            <person name="Abouelleil A."/>
            <person name="Alvarado L."/>
            <person name="Arachchi H.M."/>
            <person name="Berlin A."/>
            <person name="Brown A."/>
            <person name="Chapman S.B."/>
            <person name="Chen Z."/>
            <person name="Dunbar C."/>
            <person name="Freedman E."/>
            <person name="Gearin G."/>
            <person name="Gellesch M."/>
            <person name="Goldberg J."/>
            <person name="Griggs A."/>
            <person name="Gujja S."/>
            <person name="Heiman D."/>
            <person name="Howarth C."/>
            <person name="Larson L."/>
            <person name="Lui A."/>
            <person name="MacDonald P.J.P."/>
            <person name="Mehta T."/>
            <person name="Montmayeur A."/>
            <person name="Murphy C."/>
            <person name="Neiman D."/>
            <person name="Pearson M."/>
            <person name="Priest M."/>
            <person name="Roberts A."/>
            <person name="Saif S."/>
            <person name="Shea T."/>
            <person name="Shenoy N."/>
            <person name="Sisk P."/>
            <person name="Stolte C."/>
            <person name="Sykes S."/>
            <person name="Yandava C."/>
            <person name="Wortman J."/>
            <person name="Nusbaum C."/>
            <person name="Birren B."/>
        </authorList>
    </citation>
    <scope>NUCLEOTIDE SEQUENCE</scope>
    <source>
        <strain evidence="3">R3-111a-1</strain>
    </source>
</reference>
<evidence type="ECO:0000313" key="4">
    <source>
        <dbReference type="EnsemblFungi" id="EJT70239"/>
    </source>
</evidence>
<dbReference type="RefSeq" id="XP_009228573.1">
    <property type="nucleotide sequence ID" value="XM_009230309.1"/>
</dbReference>
<dbReference type="PROSITE" id="PS50181">
    <property type="entry name" value="FBOX"/>
    <property type="match status" value="1"/>
</dbReference>
<dbReference type="HOGENOM" id="CLU_601345_0_0_1"/>
<dbReference type="EnsemblFungi" id="EJT70239">
    <property type="protein sequence ID" value="EJT70239"/>
    <property type="gene ID" value="GGTG_12412"/>
</dbReference>
<reference evidence="4" key="4">
    <citation type="journal article" date="2015" name="G3 (Bethesda)">
        <title>Genome sequences of three phytopathogenic species of the Magnaporthaceae family of fungi.</title>
        <authorList>
            <person name="Okagaki L.H."/>
            <person name="Nunes C.C."/>
            <person name="Sailsbery J."/>
            <person name="Clay B."/>
            <person name="Brown D."/>
            <person name="John T."/>
            <person name="Oh Y."/>
            <person name="Young N."/>
            <person name="Fitzgerald M."/>
            <person name="Haas B.J."/>
            <person name="Zeng Q."/>
            <person name="Young S."/>
            <person name="Adiconis X."/>
            <person name="Fan L."/>
            <person name="Levin J.Z."/>
            <person name="Mitchell T.K."/>
            <person name="Okubara P.A."/>
            <person name="Farman M.L."/>
            <person name="Kohn L.M."/>
            <person name="Birren B."/>
            <person name="Ma L.-J."/>
            <person name="Dean R.A."/>
        </authorList>
    </citation>
    <scope>NUCLEOTIDE SEQUENCE</scope>
    <source>
        <strain evidence="4">R3-111a-1</strain>
    </source>
</reference>
<dbReference type="Proteomes" id="UP000006039">
    <property type="component" value="Unassembled WGS sequence"/>
</dbReference>
<dbReference type="VEuPathDB" id="FungiDB:GGTG_12412"/>
<feature type="compositionally biased region" description="Acidic residues" evidence="1">
    <location>
        <begin position="439"/>
        <end position="455"/>
    </location>
</feature>
<evidence type="ECO:0000313" key="3">
    <source>
        <dbReference type="EMBL" id="EJT70239.1"/>
    </source>
</evidence>
<dbReference type="Gene3D" id="1.20.1280.50">
    <property type="match status" value="1"/>
</dbReference>
<evidence type="ECO:0000313" key="5">
    <source>
        <dbReference type="Proteomes" id="UP000006039"/>
    </source>
</evidence>
<gene>
    <name evidence="4" type="primary">20352870</name>
    <name evidence="3" type="ORF">GGTG_12412</name>
</gene>
<evidence type="ECO:0000256" key="1">
    <source>
        <dbReference type="SAM" id="MobiDB-lite"/>
    </source>
</evidence>
<reference evidence="3" key="2">
    <citation type="submission" date="2010-07" db="EMBL/GenBank/DDBJ databases">
        <authorList>
            <consortium name="The Broad Institute Genome Sequencing Platform"/>
            <consortium name="Broad Institute Genome Sequencing Center for Infectious Disease"/>
            <person name="Ma L.-J."/>
            <person name="Dead R."/>
            <person name="Young S."/>
            <person name="Zeng Q."/>
            <person name="Koehrsen M."/>
            <person name="Alvarado L."/>
            <person name="Berlin A."/>
            <person name="Chapman S.B."/>
            <person name="Chen Z."/>
            <person name="Freedman E."/>
            <person name="Gellesch M."/>
            <person name="Goldberg J."/>
            <person name="Griggs A."/>
            <person name="Gujja S."/>
            <person name="Heilman E.R."/>
            <person name="Heiman D."/>
            <person name="Hepburn T."/>
            <person name="Howarth C."/>
            <person name="Jen D."/>
            <person name="Larson L."/>
            <person name="Mehta T."/>
            <person name="Neiman D."/>
            <person name="Pearson M."/>
            <person name="Roberts A."/>
            <person name="Saif S."/>
            <person name="Shea T."/>
            <person name="Shenoy N."/>
            <person name="Sisk P."/>
            <person name="Stolte C."/>
            <person name="Sykes S."/>
            <person name="Walk T."/>
            <person name="White J."/>
            <person name="Yandava C."/>
            <person name="Haas B."/>
            <person name="Nusbaum C."/>
            <person name="Birren B."/>
        </authorList>
    </citation>
    <scope>NUCLEOTIDE SEQUENCE</scope>
    <source>
        <strain evidence="3">R3-111a-1</strain>
    </source>
</reference>
<dbReference type="SUPFAM" id="SSF81383">
    <property type="entry name" value="F-box domain"/>
    <property type="match status" value="1"/>
</dbReference>
<sequence>MTACFNQLPPELLLQIKERLGLRDRLQLSATCRDLRAAAVHQWGVFRSIRFSARRAKTADSVLAVVKSYPGVVQKLKLVIDPTPCSRGHANPTPTHEGPNLLPESALALLRGHSEPGDGQQLAPGLRRLAVKFPDAHAFRRRLGRPDVSIYMTFDDNGAPEFARDNNTMVDQALGALAHTTHPVGGATRLALLNLPPHRSPVFATHRWRRLLGRVRDLELSMFGEQRTFDMTSNGDGDYRAAVAGLADDVFRHLAAVETLRFCGSVHAPLGYKGGAPLPLVAVGMPRLRYLTLGNVCAGDQILGFLKEHERASGYLRSLGLVYATADSEGPRWSDFFVRLILMKIQIIGFGVTRRSPSVPEFIDDAEPDGGGGPPAAREISVERLMQALSVWPSACVQGEFGGWVEDRSRNLQSGKDGLDEAAHEEFMDMVDATAGDAASEEWEGFETEEYSDSE</sequence>
<dbReference type="OrthoDB" id="5410873at2759"/>
<feature type="domain" description="F-box" evidence="2">
    <location>
        <begin position="2"/>
        <end position="49"/>
    </location>
</feature>
<evidence type="ECO:0000259" key="2">
    <source>
        <dbReference type="PROSITE" id="PS50181"/>
    </source>
</evidence>
<dbReference type="CDD" id="cd09917">
    <property type="entry name" value="F-box_SF"/>
    <property type="match status" value="1"/>
</dbReference>
<organism evidence="3">
    <name type="scientific">Gaeumannomyces tritici (strain R3-111a-1)</name>
    <name type="common">Wheat and barley take-all root rot fungus</name>
    <name type="synonym">Gaeumannomyces graminis var. tritici</name>
    <dbReference type="NCBI Taxonomy" id="644352"/>
    <lineage>
        <taxon>Eukaryota</taxon>
        <taxon>Fungi</taxon>
        <taxon>Dikarya</taxon>
        <taxon>Ascomycota</taxon>
        <taxon>Pezizomycotina</taxon>
        <taxon>Sordariomycetes</taxon>
        <taxon>Sordariomycetidae</taxon>
        <taxon>Magnaporthales</taxon>
        <taxon>Magnaporthaceae</taxon>
        <taxon>Gaeumannomyces</taxon>
    </lineage>
</organism>
<dbReference type="Pfam" id="PF12937">
    <property type="entry name" value="F-box-like"/>
    <property type="match status" value="1"/>
</dbReference>
<dbReference type="AlphaFoldDB" id="J3PFY7"/>
<dbReference type="EMBL" id="GL385402">
    <property type="protein sequence ID" value="EJT70239.1"/>
    <property type="molecule type" value="Genomic_DNA"/>
</dbReference>
<reference evidence="4" key="5">
    <citation type="submission" date="2018-04" db="UniProtKB">
        <authorList>
            <consortium name="EnsemblFungi"/>
        </authorList>
    </citation>
    <scope>IDENTIFICATION</scope>
    <source>
        <strain evidence="4">R3-111a-1</strain>
    </source>
</reference>
<accession>J3PFY7</accession>
<reference evidence="5" key="1">
    <citation type="submission" date="2010-07" db="EMBL/GenBank/DDBJ databases">
        <title>The genome sequence of Gaeumannomyces graminis var. tritici strain R3-111a-1.</title>
        <authorList>
            <consortium name="The Broad Institute Genome Sequencing Platform"/>
            <person name="Ma L.-J."/>
            <person name="Dead R."/>
            <person name="Young S."/>
            <person name="Zeng Q."/>
            <person name="Koehrsen M."/>
            <person name="Alvarado L."/>
            <person name="Berlin A."/>
            <person name="Chapman S.B."/>
            <person name="Chen Z."/>
            <person name="Freedman E."/>
            <person name="Gellesch M."/>
            <person name="Goldberg J."/>
            <person name="Griggs A."/>
            <person name="Gujja S."/>
            <person name="Heilman E.R."/>
            <person name="Heiman D."/>
            <person name="Hepburn T."/>
            <person name="Howarth C."/>
            <person name="Jen D."/>
            <person name="Larson L."/>
            <person name="Mehta T."/>
            <person name="Neiman D."/>
            <person name="Pearson M."/>
            <person name="Roberts A."/>
            <person name="Saif S."/>
            <person name="Shea T."/>
            <person name="Shenoy N."/>
            <person name="Sisk P."/>
            <person name="Stolte C."/>
            <person name="Sykes S."/>
            <person name="Walk T."/>
            <person name="White J."/>
            <person name="Yandava C."/>
            <person name="Haas B."/>
            <person name="Nusbaum C."/>
            <person name="Birren B."/>
        </authorList>
    </citation>
    <scope>NUCLEOTIDE SEQUENCE [LARGE SCALE GENOMIC DNA]</scope>
    <source>
        <strain evidence="5">R3-111a-1</strain>
    </source>
</reference>